<feature type="region of interest" description="Disordered" evidence="1">
    <location>
        <begin position="191"/>
        <end position="211"/>
    </location>
</feature>
<feature type="compositionally biased region" description="Basic and acidic residues" evidence="1">
    <location>
        <begin position="141"/>
        <end position="150"/>
    </location>
</feature>
<dbReference type="AlphaFoldDB" id="B9RJK6"/>
<evidence type="ECO:0000313" key="2">
    <source>
        <dbReference type="EMBL" id="EEF48508.1"/>
    </source>
</evidence>
<feature type="compositionally biased region" description="Basic and acidic residues" evidence="1">
    <location>
        <begin position="37"/>
        <end position="62"/>
    </location>
</feature>
<protein>
    <submittedName>
        <fullName evidence="2">Uncharacterized protein</fullName>
    </submittedName>
</protein>
<gene>
    <name evidence="2" type="ORF">RCOM_1035660</name>
</gene>
<feature type="compositionally biased region" description="Acidic residues" evidence="1">
    <location>
        <begin position="131"/>
        <end position="140"/>
    </location>
</feature>
<feature type="compositionally biased region" description="Basic and acidic residues" evidence="1">
    <location>
        <begin position="84"/>
        <end position="96"/>
    </location>
</feature>
<dbReference type="Proteomes" id="UP000008311">
    <property type="component" value="Unassembled WGS sequence"/>
</dbReference>
<evidence type="ECO:0000313" key="3">
    <source>
        <dbReference type="Proteomes" id="UP000008311"/>
    </source>
</evidence>
<reference evidence="3" key="1">
    <citation type="journal article" date="2010" name="Nat. Biotechnol.">
        <title>Draft genome sequence of the oilseed species Ricinus communis.</title>
        <authorList>
            <person name="Chan A.P."/>
            <person name="Crabtree J."/>
            <person name="Zhao Q."/>
            <person name="Lorenzi H."/>
            <person name="Orvis J."/>
            <person name="Puiu D."/>
            <person name="Melake-Berhan A."/>
            <person name="Jones K.M."/>
            <person name="Redman J."/>
            <person name="Chen G."/>
            <person name="Cahoon E.B."/>
            <person name="Gedil M."/>
            <person name="Stanke M."/>
            <person name="Haas B.J."/>
            <person name="Wortman J.R."/>
            <person name="Fraser-Liggett C.M."/>
            <person name="Ravel J."/>
            <person name="Rabinowicz P.D."/>
        </authorList>
    </citation>
    <scope>NUCLEOTIDE SEQUENCE [LARGE SCALE GENOMIC DNA]</scope>
    <source>
        <strain evidence="3">cv. Hale</strain>
    </source>
</reference>
<sequence length="321" mass="35744">MVGEACIVELGEGLNEISNENNSFYDEGITENDGNGEDYHDTALEGEKEVNGQNLKEEKRKGKEVVNHELEEFRLERAREIRCKKSKQAEVQHDENLDYPEIQVQNEESDTSIDSEKNGNKSEYFTSDDPGSYEEGNESESENKCKEIGHNKRSYKNQGEASHALEPEGTLASLACQSQSVHQVPIAEAQCESGNDNGNKRKNPSHKGSINSEVIIDHGSGNTEHHGDGWSFRYALTERRKLQTRKAATSTDSADLRKIKFAQEGAGPRNLGYTVQSDLQWNENLAITTRQLDETRQQMIGTLSKKAINSGACSSSKFARA</sequence>
<feature type="region of interest" description="Disordered" evidence="1">
    <location>
        <begin position="22"/>
        <end position="62"/>
    </location>
</feature>
<proteinExistence type="predicted"/>
<dbReference type="EMBL" id="EQ973783">
    <property type="protein sequence ID" value="EEF48508.1"/>
    <property type="molecule type" value="Genomic_DNA"/>
</dbReference>
<evidence type="ECO:0000256" key="1">
    <source>
        <dbReference type="SAM" id="MobiDB-lite"/>
    </source>
</evidence>
<organism evidence="2 3">
    <name type="scientific">Ricinus communis</name>
    <name type="common">Castor bean</name>
    <dbReference type="NCBI Taxonomy" id="3988"/>
    <lineage>
        <taxon>Eukaryota</taxon>
        <taxon>Viridiplantae</taxon>
        <taxon>Streptophyta</taxon>
        <taxon>Embryophyta</taxon>
        <taxon>Tracheophyta</taxon>
        <taxon>Spermatophyta</taxon>
        <taxon>Magnoliopsida</taxon>
        <taxon>eudicotyledons</taxon>
        <taxon>Gunneridae</taxon>
        <taxon>Pentapetalae</taxon>
        <taxon>rosids</taxon>
        <taxon>fabids</taxon>
        <taxon>Malpighiales</taxon>
        <taxon>Euphorbiaceae</taxon>
        <taxon>Acalyphoideae</taxon>
        <taxon>Acalypheae</taxon>
        <taxon>Ricinus</taxon>
    </lineage>
</organism>
<name>B9RJK6_RICCO</name>
<dbReference type="InParanoid" id="B9RJK6"/>
<feature type="region of interest" description="Disordered" evidence="1">
    <location>
        <begin position="84"/>
        <end position="165"/>
    </location>
</feature>
<keyword evidence="3" id="KW-1185">Reference proteome</keyword>
<accession>B9RJK6</accession>